<reference evidence="3 4" key="1">
    <citation type="submission" date="2016-11" db="EMBL/GenBank/DDBJ databases">
        <authorList>
            <person name="Jaros S."/>
            <person name="Januszkiewicz K."/>
            <person name="Wedrychowicz H."/>
        </authorList>
    </citation>
    <scope>NUCLEOTIDE SEQUENCE [LARGE SCALE GENOMIC DNA]</scope>
    <source>
        <strain evidence="3 4">DSM 24787</strain>
    </source>
</reference>
<evidence type="ECO:0000313" key="3">
    <source>
        <dbReference type="EMBL" id="SIN79546.1"/>
    </source>
</evidence>
<sequence>MKAGIIGSGVVGTTIGQGLVRLGHSVMIGTRHPKQEKLQQWMMENSPGGSVGTFAETAAYGDVIFLCTNWSGTQNVIEQAGVWNFKKKIIIDITNPLDGKGPDKSGRLGLAPGNSNSGGEQVQAWLPDAHVVKALNTVGNLLMINPQFQEGDPTMLIAGNDNLAKKAVSEILRQLGWKDIADIGNIEMSRYLEGLAVIWCAIGFREGSWDHAFRLLRK</sequence>
<dbReference type="PANTHER" id="PTHR14239:SF10">
    <property type="entry name" value="REDUCTASE"/>
    <property type="match status" value="1"/>
</dbReference>
<proteinExistence type="predicted"/>
<dbReference type="GO" id="GO:0016491">
    <property type="term" value="F:oxidoreductase activity"/>
    <property type="evidence" value="ECO:0007669"/>
    <property type="project" value="UniProtKB-KW"/>
</dbReference>
<dbReference type="Gene3D" id="3.40.50.720">
    <property type="entry name" value="NAD(P)-binding Rossmann-like Domain"/>
    <property type="match status" value="1"/>
</dbReference>
<evidence type="ECO:0000313" key="4">
    <source>
        <dbReference type="Proteomes" id="UP000185003"/>
    </source>
</evidence>
<dbReference type="EMBL" id="FSRA01000001">
    <property type="protein sequence ID" value="SIN79546.1"/>
    <property type="molecule type" value="Genomic_DNA"/>
</dbReference>
<evidence type="ECO:0000259" key="2">
    <source>
        <dbReference type="Pfam" id="PF03807"/>
    </source>
</evidence>
<protein>
    <recommendedName>
        <fullName evidence="2">Pyrroline-5-carboxylate reductase catalytic N-terminal domain-containing protein</fullName>
    </recommendedName>
</protein>
<dbReference type="RefSeq" id="WP_074238544.1">
    <property type="nucleotide sequence ID" value="NZ_FSRA01000001.1"/>
</dbReference>
<name>A0A1N6E968_9BACT</name>
<dbReference type="PANTHER" id="PTHR14239">
    <property type="entry name" value="DUDULIN-RELATED"/>
    <property type="match status" value="1"/>
</dbReference>
<dbReference type="AlphaFoldDB" id="A0A1N6E968"/>
<dbReference type="InterPro" id="IPR051267">
    <property type="entry name" value="STEAP_metalloreductase"/>
</dbReference>
<keyword evidence="1" id="KW-0560">Oxidoreductase</keyword>
<organism evidence="3 4">
    <name type="scientific">Chitinophaga niabensis</name>
    <dbReference type="NCBI Taxonomy" id="536979"/>
    <lineage>
        <taxon>Bacteria</taxon>
        <taxon>Pseudomonadati</taxon>
        <taxon>Bacteroidota</taxon>
        <taxon>Chitinophagia</taxon>
        <taxon>Chitinophagales</taxon>
        <taxon>Chitinophagaceae</taxon>
        <taxon>Chitinophaga</taxon>
    </lineage>
</organism>
<dbReference type="STRING" id="536979.SAMN04488055_1400"/>
<keyword evidence="4" id="KW-1185">Reference proteome</keyword>
<gene>
    <name evidence="3" type="ORF">SAMN04488055_1400</name>
</gene>
<evidence type="ECO:0000256" key="1">
    <source>
        <dbReference type="ARBA" id="ARBA00023002"/>
    </source>
</evidence>
<accession>A0A1N6E968</accession>
<dbReference type="InterPro" id="IPR028939">
    <property type="entry name" value="P5C_Rdtase_cat_N"/>
</dbReference>
<dbReference type="OrthoDB" id="663900at2"/>
<dbReference type="InterPro" id="IPR036291">
    <property type="entry name" value="NAD(P)-bd_dom_sf"/>
</dbReference>
<dbReference type="Pfam" id="PF03807">
    <property type="entry name" value="F420_oxidored"/>
    <property type="match status" value="1"/>
</dbReference>
<feature type="domain" description="Pyrroline-5-carboxylate reductase catalytic N-terminal" evidence="2">
    <location>
        <begin position="3"/>
        <end position="96"/>
    </location>
</feature>
<dbReference type="SUPFAM" id="SSF51735">
    <property type="entry name" value="NAD(P)-binding Rossmann-fold domains"/>
    <property type="match status" value="1"/>
</dbReference>
<dbReference type="Proteomes" id="UP000185003">
    <property type="component" value="Unassembled WGS sequence"/>
</dbReference>